<feature type="signal peptide" evidence="1">
    <location>
        <begin position="1"/>
        <end position="23"/>
    </location>
</feature>
<reference evidence="3" key="1">
    <citation type="submission" date="2025-05" db="UniProtKB">
        <authorList>
            <consortium name="RefSeq"/>
        </authorList>
    </citation>
    <scope>NUCLEOTIDE SEQUENCE [LARGE SCALE GENOMIC DNA]</scope>
    <source>
        <strain evidence="3">14028-0561.14</strain>
    </source>
</reference>
<evidence type="ECO:0000313" key="3">
    <source>
        <dbReference type="Proteomes" id="UP001652661"/>
    </source>
</evidence>
<feature type="domain" description="C-type lectin" evidence="2">
    <location>
        <begin position="28"/>
        <end position="78"/>
    </location>
</feature>
<dbReference type="InterPro" id="IPR016186">
    <property type="entry name" value="C-type_lectin-like/link_sf"/>
</dbReference>
<organism evidence="3 4">
    <name type="scientific">Drosophila kikkawai</name>
    <name type="common">Fruit fly</name>
    <dbReference type="NCBI Taxonomy" id="30033"/>
    <lineage>
        <taxon>Eukaryota</taxon>
        <taxon>Metazoa</taxon>
        <taxon>Ecdysozoa</taxon>
        <taxon>Arthropoda</taxon>
        <taxon>Hexapoda</taxon>
        <taxon>Insecta</taxon>
        <taxon>Pterygota</taxon>
        <taxon>Neoptera</taxon>
        <taxon>Endopterygota</taxon>
        <taxon>Diptera</taxon>
        <taxon>Brachycera</taxon>
        <taxon>Muscomorpha</taxon>
        <taxon>Ephydroidea</taxon>
        <taxon>Drosophilidae</taxon>
        <taxon>Drosophila</taxon>
        <taxon>Sophophora</taxon>
    </lineage>
</organism>
<feature type="chain" id="PRO_5046018808" evidence="1">
    <location>
        <begin position="24"/>
        <end position="92"/>
    </location>
</feature>
<dbReference type="Pfam" id="PF00059">
    <property type="entry name" value="Lectin_C"/>
    <property type="match status" value="1"/>
</dbReference>
<dbReference type="InterPro" id="IPR016187">
    <property type="entry name" value="CTDL_fold"/>
</dbReference>
<dbReference type="Proteomes" id="UP001652661">
    <property type="component" value="Chromosome 2L"/>
</dbReference>
<dbReference type="GeneID" id="138927958"/>
<protein>
    <submittedName>
        <fullName evidence="4">C-type lectin 37Db-like</fullName>
    </submittedName>
</protein>
<dbReference type="InterPro" id="IPR001304">
    <property type="entry name" value="C-type_lectin-like"/>
</dbReference>
<name>A0ABM4GAA7_DROKI</name>
<evidence type="ECO:0000256" key="1">
    <source>
        <dbReference type="SAM" id="SignalP"/>
    </source>
</evidence>
<proteinExistence type="predicted"/>
<dbReference type="CDD" id="cd00037">
    <property type="entry name" value="CLECT"/>
    <property type="match status" value="1"/>
</dbReference>
<sequence>MMKLEAVILRALSALHLQGGVVAGEPQALEIAFNLCRQMGGQLATIESEAELTAIVGKLPRTLYWLGVTNLANRNVYTSVASGKKHWNAFHL</sequence>
<dbReference type="Gene3D" id="3.10.100.10">
    <property type="entry name" value="Mannose-Binding Protein A, subunit A"/>
    <property type="match status" value="1"/>
</dbReference>
<evidence type="ECO:0000259" key="2">
    <source>
        <dbReference type="Pfam" id="PF00059"/>
    </source>
</evidence>
<dbReference type="SUPFAM" id="SSF56436">
    <property type="entry name" value="C-type lectin-like"/>
    <property type="match status" value="1"/>
</dbReference>
<keyword evidence="3" id="KW-1185">Reference proteome</keyword>
<accession>A0ABM4GAA7</accession>
<keyword evidence="1" id="KW-0732">Signal</keyword>
<gene>
    <name evidence="4" type="primary">LOC138927958</name>
</gene>
<reference evidence="4" key="2">
    <citation type="submission" date="2025-08" db="UniProtKB">
        <authorList>
            <consortium name="RefSeq"/>
        </authorList>
    </citation>
    <scope>IDENTIFICATION</scope>
    <source>
        <strain evidence="4">14028-0561.14</strain>
        <tissue evidence="4">Whole fly</tissue>
    </source>
</reference>
<evidence type="ECO:0000313" key="4">
    <source>
        <dbReference type="RefSeq" id="XP_070139654.1"/>
    </source>
</evidence>
<dbReference type="RefSeq" id="XP_070139654.1">
    <property type="nucleotide sequence ID" value="XM_070283553.1"/>
</dbReference>